<comment type="caution">
    <text evidence="4">The sequence shown here is derived from an EMBL/GenBank/DDBJ whole genome shotgun (WGS) entry which is preliminary data.</text>
</comment>
<organism evidence="4 5">
    <name type="scientific">Nitrosospira multiformis</name>
    <dbReference type="NCBI Taxonomy" id="1231"/>
    <lineage>
        <taxon>Bacteria</taxon>
        <taxon>Pseudomonadati</taxon>
        <taxon>Pseudomonadota</taxon>
        <taxon>Betaproteobacteria</taxon>
        <taxon>Nitrosomonadales</taxon>
        <taxon>Nitrosomonadaceae</taxon>
        <taxon>Nitrosospira</taxon>
    </lineage>
</organism>
<sequence length="144" mass="16482">MEIRQPRLTATARQAFFNCFMSVLACMMVGCATPSIYYWGNFEDSLHNRYITQDQAQADVYLFETIRTAEQQNLRVPPGAYADYGFLLFKRGDREGAIAYFEKEKRLFPESSAFMTKLIERVKQKDAETKEKGKPQDNAGGAQP</sequence>
<reference evidence="4 5" key="1">
    <citation type="submission" date="2016-10" db="EMBL/GenBank/DDBJ databases">
        <authorList>
            <person name="Varghese N."/>
            <person name="Submissions S."/>
        </authorList>
    </citation>
    <scope>NUCLEOTIDE SEQUENCE [LARGE SCALE GENOMIC DNA]</scope>
    <source>
        <strain evidence="4 5">Nl1</strain>
    </source>
</reference>
<feature type="compositionally biased region" description="Basic and acidic residues" evidence="2">
    <location>
        <begin position="124"/>
        <end position="135"/>
    </location>
</feature>
<evidence type="ECO:0000256" key="1">
    <source>
        <dbReference type="PROSITE-ProRule" id="PRU00339"/>
    </source>
</evidence>
<evidence type="ECO:0008006" key="6">
    <source>
        <dbReference type="Google" id="ProtNLM"/>
    </source>
</evidence>
<dbReference type="InterPro" id="IPR011990">
    <property type="entry name" value="TPR-like_helical_dom_sf"/>
</dbReference>
<keyword evidence="3" id="KW-0472">Membrane</keyword>
<evidence type="ECO:0000313" key="4">
    <source>
        <dbReference type="EMBL" id="SDQ49547.1"/>
    </source>
</evidence>
<dbReference type="PROSITE" id="PS50005">
    <property type="entry name" value="TPR"/>
    <property type="match status" value="1"/>
</dbReference>
<feature type="transmembrane region" description="Helical" evidence="3">
    <location>
        <begin position="15"/>
        <end position="39"/>
    </location>
</feature>
<dbReference type="PROSITE" id="PS51257">
    <property type="entry name" value="PROKAR_LIPOPROTEIN"/>
    <property type="match status" value="1"/>
</dbReference>
<keyword evidence="5" id="KW-1185">Reference proteome</keyword>
<keyword evidence="3" id="KW-1133">Transmembrane helix</keyword>
<feature type="repeat" description="TPR" evidence="1">
    <location>
        <begin position="78"/>
        <end position="111"/>
    </location>
</feature>
<accession>A0ABY0TBM7</accession>
<gene>
    <name evidence="4" type="ORF">SAMN05216402_1076</name>
</gene>
<evidence type="ECO:0000256" key="2">
    <source>
        <dbReference type="SAM" id="MobiDB-lite"/>
    </source>
</evidence>
<evidence type="ECO:0000256" key="3">
    <source>
        <dbReference type="SAM" id="Phobius"/>
    </source>
</evidence>
<keyword evidence="1" id="KW-0802">TPR repeat</keyword>
<dbReference type="Pfam" id="PF16068">
    <property type="entry name" value="DUF4810"/>
    <property type="match status" value="1"/>
</dbReference>
<dbReference type="Proteomes" id="UP000183471">
    <property type="component" value="Unassembled WGS sequence"/>
</dbReference>
<evidence type="ECO:0000313" key="5">
    <source>
        <dbReference type="Proteomes" id="UP000183471"/>
    </source>
</evidence>
<protein>
    <recommendedName>
        <fullName evidence="6">DUF4810 domain-containing protein</fullName>
    </recommendedName>
</protein>
<dbReference type="Gene3D" id="1.25.40.10">
    <property type="entry name" value="Tetratricopeptide repeat domain"/>
    <property type="match status" value="1"/>
</dbReference>
<dbReference type="InterPro" id="IPR014508">
    <property type="entry name" value="UCP020555_TPR-like"/>
</dbReference>
<dbReference type="InterPro" id="IPR019734">
    <property type="entry name" value="TPR_rpt"/>
</dbReference>
<feature type="region of interest" description="Disordered" evidence="2">
    <location>
        <begin position="124"/>
        <end position="144"/>
    </location>
</feature>
<dbReference type="EMBL" id="FNKY01000001">
    <property type="protein sequence ID" value="SDQ49547.1"/>
    <property type="molecule type" value="Genomic_DNA"/>
</dbReference>
<proteinExistence type="predicted"/>
<keyword evidence="3" id="KW-0812">Transmembrane</keyword>
<name>A0ABY0TBM7_9PROT</name>